<feature type="compositionally biased region" description="Low complexity" evidence="1">
    <location>
        <begin position="366"/>
        <end position="381"/>
    </location>
</feature>
<organism evidence="2 3">
    <name type="scientific">Fusarium equiseti</name>
    <name type="common">Fusarium scirpi</name>
    <dbReference type="NCBI Taxonomy" id="61235"/>
    <lineage>
        <taxon>Eukaryota</taxon>
        <taxon>Fungi</taxon>
        <taxon>Dikarya</taxon>
        <taxon>Ascomycota</taxon>
        <taxon>Pezizomycotina</taxon>
        <taxon>Sordariomycetes</taxon>
        <taxon>Hypocreomycetidae</taxon>
        <taxon>Hypocreales</taxon>
        <taxon>Nectriaceae</taxon>
        <taxon>Fusarium</taxon>
        <taxon>Fusarium incarnatum-equiseti species complex</taxon>
    </lineage>
</organism>
<feature type="compositionally biased region" description="Basic residues" evidence="1">
    <location>
        <begin position="159"/>
        <end position="170"/>
    </location>
</feature>
<feature type="region of interest" description="Disordered" evidence="1">
    <location>
        <begin position="353"/>
        <end position="384"/>
    </location>
</feature>
<name>A0A8J2INP9_FUSEQ</name>
<accession>A0A8J2INP9</accession>
<comment type="caution">
    <text evidence="2">The sequence shown here is derived from an EMBL/GenBank/DDBJ whole genome shotgun (WGS) entry which is preliminary data.</text>
</comment>
<feature type="region of interest" description="Disordered" evidence="1">
    <location>
        <begin position="151"/>
        <end position="188"/>
    </location>
</feature>
<feature type="compositionally biased region" description="Basic and acidic residues" evidence="1">
    <location>
        <begin position="171"/>
        <end position="183"/>
    </location>
</feature>
<protein>
    <submittedName>
        <fullName evidence="2">Uncharacterized protein</fullName>
    </submittedName>
</protein>
<reference evidence="2" key="1">
    <citation type="submission" date="2021-05" db="EMBL/GenBank/DDBJ databases">
        <authorList>
            <person name="Khan N."/>
        </authorList>
    </citation>
    <scope>NUCLEOTIDE SEQUENCE</scope>
</reference>
<proteinExistence type="predicted"/>
<evidence type="ECO:0000313" key="2">
    <source>
        <dbReference type="EMBL" id="CAG7561476.1"/>
    </source>
</evidence>
<sequence>MSSALRLPTIRAVAKQANVELTATPSLNIDHPTGAQSIQNANGLLSAVTDSHLWINRAGACCVEISLSIDGVPIFEHVHLESVITAISNSEVWERLGIHLEYNKSSLASLPGLMSFSLQHPDLSSALVAPASAWTTPFRSLLIAIDIRKSDKRQEPPKRNSKATKRQKTTKKAEERSELRSEDNLLETLEPTDQHAIETFISGLNLPETSNKRKSTQTHGRSQSTACIEVLKSLHSSSLLDIIFEQLILAPEKTYKGYQVWCKSDYCLTRLAPGVFHVPFLKNISDRAQVLPIITTSLARMQYAESPVIRQKVADFQLGNESVAHPRNGSGDPVGGIEKRAWEVLLAHAQVPKVANRGRRKKPMLSTADSSAASAKTPTTSKGQPVAVMEDLTETCAYVDQDNQKNTIMSVSWNTMANLPYNIQHARSQGSPSLNGSELKNYGPRSSSINPWNWRDELGGANYRFDDYTAQHRSEPTQMQIRSHGVQVAHGNDFAIKDKTGDPCDFQTLDQWLICDNAL</sequence>
<dbReference type="EMBL" id="CAJSTJ010000140">
    <property type="protein sequence ID" value="CAG7561476.1"/>
    <property type="molecule type" value="Genomic_DNA"/>
</dbReference>
<evidence type="ECO:0000313" key="3">
    <source>
        <dbReference type="Proteomes" id="UP000693738"/>
    </source>
</evidence>
<dbReference type="Proteomes" id="UP000693738">
    <property type="component" value="Unassembled WGS sequence"/>
</dbReference>
<gene>
    <name evidence="2" type="ORF">FEQUK3_LOCUS7169</name>
</gene>
<evidence type="ECO:0000256" key="1">
    <source>
        <dbReference type="SAM" id="MobiDB-lite"/>
    </source>
</evidence>
<dbReference type="AlphaFoldDB" id="A0A8J2INP9"/>